<name>A0A0G0AWH2_9BACT</name>
<comment type="caution">
    <text evidence="2">The sequence shown here is derived from an EMBL/GenBank/DDBJ whole genome shotgun (WGS) entry which is preliminary data.</text>
</comment>
<protein>
    <submittedName>
        <fullName evidence="2">Uncharacterized protein</fullName>
    </submittedName>
</protein>
<dbReference type="Proteomes" id="UP000034004">
    <property type="component" value="Unassembled WGS sequence"/>
</dbReference>
<proteinExistence type="predicted"/>
<evidence type="ECO:0000313" key="2">
    <source>
        <dbReference type="EMBL" id="KKP61399.1"/>
    </source>
</evidence>
<dbReference type="AlphaFoldDB" id="A0A0G0AWH2"/>
<dbReference type="EMBL" id="LBPR01000014">
    <property type="protein sequence ID" value="KKP61399.1"/>
    <property type="molecule type" value="Genomic_DNA"/>
</dbReference>
<keyword evidence="1" id="KW-1133">Transmembrane helix</keyword>
<gene>
    <name evidence="2" type="ORF">UR56_C0014G0032</name>
</gene>
<dbReference type="STRING" id="1618484.UR56_C0014G0032"/>
<accession>A0A0G0AWH2</accession>
<keyword evidence="1" id="KW-0472">Membrane</keyword>
<evidence type="ECO:0000313" key="3">
    <source>
        <dbReference type="Proteomes" id="UP000034004"/>
    </source>
</evidence>
<reference evidence="2 3" key="1">
    <citation type="journal article" date="2015" name="Nature">
        <title>rRNA introns, odd ribosomes, and small enigmatic genomes across a large radiation of phyla.</title>
        <authorList>
            <person name="Brown C.T."/>
            <person name="Hug L.A."/>
            <person name="Thomas B.C."/>
            <person name="Sharon I."/>
            <person name="Castelle C.J."/>
            <person name="Singh A."/>
            <person name="Wilkins M.J."/>
            <person name="Williams K.H."/>
            <person name="Banfield J.F."/>
        </authorList>
    </citation>
    <scope>NUCLEOTIDE SEQUENCE [LARGE SCALE GENOMIC DNA]</scope>
</reference>
<feature type="transmembrane region" description="Helical" evidence="1">
    <location>
        <begin position="48"/>
        <end position="67"/>
    </location>
</feature>
<feature type="transmembrane region" description="Helical" evidence="1">
    <location>
        <begin position="21"/>
        <end position="42"/>
    </location>
</feature>
<organism evidence="2 3">
    <name type="scientific">Candidatus Roizmanbacteria bacterium GW2011_GWC2_34_23</name>
    <dbReference type="NCBI Taxonomy" id="1618484"/>
    <lineage>
        <taxon>Bacteria</taxon>
        <taxon>Candidatus Roizmaniibacteriota</taxon>
    </lineage>
</organism>
<evidence type="ECO:0000256" key="1">
    <source>
        <dbReference type="SAM" id="Phobius"/>
    </source>
</evidence>
<sequence>MDKLKQILNGSPNNTRENITRARATAIVLMTTGVLGGLYKFVTSPETMVLNLATLLVPVAIGLVEVIRQGVVASKKELKLSI</sequence>
<keyword evidence="1" id="KW-0812">Transmembrane</keyword>